<keyword evidence="5 8" id="KW-0812">Transmembrane</keyword>
<accession>A0ABW3S4X7</accession>
<protein>
    <submittedName>
        <fullName evidence="10">MFS transporter</fullName>
    </submittedName>
</protein>
<dbReference type="PANTHER" id="PTHR23522">
    <property type="entry name" value="BLL5896 PROTEIN"/>
    <property type="match status" value="1"/>
</dbReference>
<comment type="caution">
    <text evidence="10">The sequence shown here is derived from an EMBL/GenBank/DDBJ whole genome shotgun (WGS) entry which is preliminary data.</text>
</comment>
<dbReference type="InterPro" id="IPR036259">
    <property type="entry name" value="MFS_trans_sf"/>
</dbReference>
<keyword evidence="7 8" id="KW-0472">Membrane</keyword>
<organism evidence="10 11">
    <name type="scientific">Paenibacillus puldeungensis</name>
    <dbReference type="NCBI Taxonomy" id="696536"/>
    <lineage>
        <taxon>Bacteria</taxon>
        <taxon>Bacillati</taxon>
        <taxon>Bacillota</taxon>
        <taxon>Bacilli</taxon>
        <taxon>Bacillales</taxon>
        <taxon>Paenibacillaceae</taxon>
        <taxon>Paenibacillus</taxon>
    </lineage>
</organism>
<feature type="transmembrane region" description="Helical" evidence="8">
    <location>
        <begin position="141"/>
        <end position="160"/>
    </location>
</feature>
<evidence type="ECO:0000256" key="4">
    <source>
        <dbReference type="ARBA" id="ARBA00022519"/>
    </source>
</evidence>
<feature type="transmembrane region" description="Helical" evidence="8">
    <location>
        <begin position="273"/>
        <end position="293"/>
    </location>
</feature>
<dbReference type="Gene3D" id="1.20.1250.20">
    <property type="entry name" value="MFS general substrate transporter like domains"/>
    <property type="match status" value="2"/>
</dbReference>
<feature type="transmembrane region" description="Helical" evidence="8">
    <location>
        <begin position="211"/>
        <end position="233"/>
    </location>
</feature>
<evidence type="ECO:0000256" key="1">
    <source>
        <dbReference type="ARBA" id="ARBA00004429"/>
    </source>
</evidence>
<evidence type="ECO:0000313" key="11">
    <source>
        <dbReference type="Proteomes" id="UP001597262"/>
    </source>
</evidence>
<feature type="transmembrane region" description="Helical" evidence="8">
    <location>
        <begin position="166"/>
        <end position="190"/>
    </location>
</feature>
<dbReference type="EMBL" id="JBHTLM010000033">
    <property type="protein sequence ID" value="MFD1179538.1"/>
    <property type="molecule type" value="Genomic_DNA"/>
</dbReference>
<evidence type="ECO:0000256" key="8">
    <source>
        <dbReference type="SAM" id="Phobius"/>
    </source>
</evidence>
<feature type="transmembrane region" description="Helical" evidence="8">
    <location>
        <begin position="103"/>
        <end position="120"/>
    </location>
</feature>
<evidence type="ECO:0000256" key="3">
    <source>
        <dbReference type="ARBA" id="ARBA00022475"/>
    </source>
</evidence>
<keyword evidence="11" id="KW-1185">Reference proteome</keyword>
<dbReference type="PANTHER" id="PTHR23522:SF10">
    <property type="entry name" value="3-PHENYLPROPIONIC ACID TRANSPORTER-RELATED"/>
    <property type="match status" value="1"/>
</dbReference>
<evidence type="ECO:0000256" key="7">
    <source>
        <dbReference type="ARBA" id="ARBA00023136"/>
    </source>
</evidence>
<reference evidence="11" key="1">
    <citation type="journal article" date="2019" name="Int. J. Syst. Evol. Microbiol.">
        <title>The Global Catalogue of Microorganisms (GCM) 10K type strain sequencing project: providing services to taxonomists for standard genome sequencing and annotation.</title>
        <authorList>
            <consortium name="The Broad Institute Genomics Platform"/>
            <consortium name="The Broad Institute Genome Sequencing Center for Infectious Disease"/>
            <person name="Wu L."/>
            <person name="Ma J."/>
        </authorList>
    </citation>
    <scope>NUCLEOTIDE SEQUENCE [LARGE SCALE GENOMIC DNA]</scope>
    <source>
        <strain evidence="11">CCUG 59189</strain>
    </source>
</reference>
<evidence type="ECO:0000313" key="10">
    <source>
        <dbReference type="EMBL" id="MFD1179538.1"/>
    </source>
</evidence>
<keyword evidence="4" id="KW-0997">Cell inner membrane</keyword>
<evidence type="ECO:0000256" key="6">
    <source>
        <dbReference type="ARBA" id="ARBA00022989"/>
    </source>
</evidence>
<feature type="transmembrane region" description="Helical" evidence="8">
    <location>
        <begin position="50"/>
        <end position="68"/>
    </location>
</feature>
<feature type="transmembrane region" description="Helical" evidence="8">
    <location>
        <begin position="367"/>
        <end position="389"/>
    </location>
</feature>
<feature type="transmembrane region" description="Helical" evidence="8">
    <location>
        <begin position="80"/>
        <end position="97"/>
    </location>
</feature>
<comment type="subcellular location">
    <subcellularLocation>
        <location evidence="1">Cell inner membrane</location>
        <topology evidence="1">Multi-pass membrane protein</topology>
    </subcellularLocation>
</comment>
<dbReference type="SUPFAM" id="SSF103473">
    <property type="entry name" value="MFS general substrate transporter"/>
    <property type="match status" value="1"/>
</dbReference>
<evidence type="ECO:0000259" key="9">
    <source>
        <dbReference type="Pfam" id="PF12832"/>
    </source>
</evidence>
<dbReference type="RefSeq" id="WP_379321963.1">
    <property type="nucleotide sequence ID" value="NZ_JBHTLM010000033.1"/>
</dbReference>
<keyword evidence="3" id="KW-1003">Cell membrane</keyword>
<feature type="transmembrane region" description="Helical" evidence="8">
    <location>
        <begin position="20"/>
        <end position="38"/>
    </location>
</feature>
<feature type="transmembrane region" description="Helical" evidence="8">
    <location>
        <begin position="299"/>
        <end position="320"/>
    </location>
</feature>
<feature type="domain" description="Major facilitator superfamily associated" evidence="9">
    <location>
        <begin position="18"/>
        <end position="372"/>
    </location>
</feature>
<feature type="transmembrane region" description="Helical" evidence="8">
    <location>
        <begin position="245"/>
        <end position="266"/>
    </location>
</feature>
<dbReference type="Pfam" id="PF12832">
    <property type="entry name" value="MFS_1_like"/>
    <property type="match status" value="1"/>
</dbReference>
<proteinExistence type="predicted"/>
<gene>
    <name evidence="10" type="ORF">ACFQ3W_25020</name>
</gene>
<dbReference type="InterPro" id="IPR024989">
    <property type="entry name" value="MFS_assoc_dom"/>
</dbReference>
<name>A0ABW3S4X7_9BACL</name>
<evidence type="ECO:0000256" key="2">
    <source>
        <dbReference type="ARBA" id="ARBA00022448"/>
    </source>
</evidence>
<keyword evidence="6 8" id="KW-1133">Transmembrane helix</keyword>
<evidence type="ECO:0000256" key="5">
    <source>
        <dbReference type="ARBA" id="ARBA00022692"/>
    </source>
</evidence>
<sequence>MARLRDNHLHWSSSLLPLRLLNFFIYGTMVIFAAFFQLYLQDIGMDKLEIGTLMSIGPLISLAANPFWRYISDRRQNPRAVLLAMLIGLLVMGHLVFKVNTFHLLYLTMSLLFFFQSALLSQSNSLILGYTEGTKFKFGAFRLWGSLGWTFIALAAGPIIDAIGQYGISLLFSVTLMLAISFTLWLPSIRQTATTLSLKSADILRTFRQKYFIAFVLFGILVSIPNSINVIFMPLFITDLGGSRLQVGGAVFLSTAFEVLAFVLLNRYLKRKITYLMGCITIVSLLFALRWNLMSEATYPVQIMFIQLLHSVTFGGFFYVGTRLTTLLLPKPLRASGQAIYAFALSGLSGVIAGSLGGWIFQNFGAVLMYRMGVIMTLFGALGYAAMWYRIHQNGYTPGLTRIEP</sequence>
<feature type="transmembrane region" description="Helical" evidence="8">
    <location>
        <begin position="340"/>
        <end position="361"/>
    </location>
</feature>
<keyword evidence="2" id="KW-0813">Transport</keyword>
<dbReference type="Proteomes" id="UP001597262">
    <property type="component" value="Unassembled WGS sequence"/>
</dbReference>